<proteinExistence type="inferred from homology"/>
<organism evidence="3">
    <name type="scientific">Proboscia inermis</name>
    <dbReference type="NCBI Taxonomy" id="420281"/>
    <lineage>
        <taxon>Eukaryota</taxon>
        <taxon>Sar</taxon>
        <taxon>Stramenopiles</taxon>
        <taxon>Ochrophyta</taxon>
        <taxon>Bacillariophyta</taxon>
        <taxon>Coscinodiscophyceae</taxon>
        <taxon>Rhizosoleniophycidae</taxon>
        <taxon>Rhizosoleniales</taxon>
        <taxon>Rhizosoleniaceae</taxon>
        <taxon>Proboscia</taxon>
    </lineage>
</organism>
<evidence type="ECO:0000313" key="3">
    <source>
        <dbReference type="EMBL" id="CAD8423784.1"/>
    </source>
</evidence>
<dbReference type="InterPro" id="IPR050767">
    <property type="entry name" value="Sel1_AlgK"/>
</dbReference>
<protein>
    <recommendedName>
        <fullName evidence="4">HCP-like protein</fullName>
    </recommendedName>
</protein>
<feature type="compositionally biased region" description="Low complexity" evidence="2">
    <location>
        <begin position="28"/>
        <end position="37"/>
    </location>
</feature>
<dbReference type="AlphaFoldDB" id="A0A7S0GJG5"/>
<feature type="compositionally biased region" description="Pro residues" evidence="2">
    <location>
        <begin position="15"/>
        <end position="27"/>
    </location>
</feature>
<dbReference type="EMBL" id="HBEL01042787">
    <property type="protein sequence ID" value="CAD8423784.1"/>
    <property type="molecule type" value="Transcribed_RNA"/>
</dbReference>
<dbReference type="PANTHER" id="PTHR11102:SF160">
    <property type="entry name" value="ERAD-ASSOCIATED E3 UBIQUITIN-PROTEIN LIGASE COMPONENT HRD3"/>
    <property type="match status" value="1"/>
</dbReference>
<dbReference type="Pfam" id="PF08238">
    <property type="entry name" value="Sel1"/>
    <property type="match status" value="4"/>
</dbReference>
<name>A0A7S0GJG5_9STRA</name>
<dbReference type="PANTHER" id="PTHR11102">
    <property type="entry name" value="SEL-1-LIKE PROTEIN"/>
    <property type="match status" value="1"/>
</dbReference>
<dbReference type="InterPro" id="IPR006597">
    <property type="entry name" value="Sel1-like"/>
</dbReference>
<dbReference type="SUPFAM" id="SSF81901">
    <property type="entry name" value="HCP-like"/>
    <property type="match status" value="1"/>
</dbReference>
<evidence type="ECO:0000256" key="1">
    <source>
        <dbReference type="ARBA" id="ARBA00038101"/>
    </source>
</evidence>
<evidence type="ECO:0008006" key="4">
    <source>
        <dbReference type="Google" id="ProtNLM"/>
    </source>
</evidence>
<dbReference type="SMART" id="SM00671">
    <property type="entry name" value="SEL1"/>
    <property type="match status" value="3"/>
</dbReference>
<feature type="region of interest" description="Disordered" evidence="2">
    <location>
        <begin position="1"/>
        <end position="68"/>
    </location>
</feature>
<dbReference type="InterPro" id="IPR011990">
    <property type="entry name" value="TPR-like_helical_dom_sf"/>
</dbReference>
<feature type="compositionally biased region" description="Low complexity" evidence="2">
    <location>
        <begin position="53"/>
        <end position="67"/>
    </location>
</feature>
<reference evidence="3" key="1">
    <citation type="submission" date="2021-01" db="EMBL/GenBank/DDBJ databases">
        <authorList>
            <person name="Corre E."/>
            <person name="Pelletier E."/>
            <person name="Niang G."/>
            <person name="Scheremetjew M."/>
            <person name="Finn R."/>
            <person name="Kale V."/>
            <person name="Holt S."/>
            <person name="Cochrane G."/>
            <person name="Meng A."/>
            <person name="Brown T."/>
            <person name="Cohen L."/>
        </authorList>
    </citation>
    <scope>NUCLEOTIDE SEQUENCE</scope>
    <source>
        <strain evidence="3">CCAP1064/1</strain>
    </source>
</reference>
<gene>
    <name evidence="3" type="ORF">PINE0816_LOCUS19942</name>
</gene>
<dbReference type="Gene3D" id="1.25.40.10">
    <property type="entry name" value="Tetratricopeptide repeat domain"/>
    <property type="match status" value="1"/>
</dbReference>
<accession>A0A7S0GJG5</accession>
<comment type="similarity">
    <text evidence="1">Belongs to the sel-1 family.</text>
</comment>
<evidence type="ECO:0000256" key="2">
    <source>
        <dbReference type="SAM" id="MobiDB-lite"/>
    </source>
</evidence>
<dbReference type="SUPFAM" id="SSF81995">
    <property type="entry name" value="beta-sandwich domain of Sec23/24"/>
    <property type="match status" value="1"/>
</dbReference>
<sequence length="253" mass="27895">MYPPPQDFPGMQQHPQPPEYQQQPPPQQQQQQPYMPHAVSQRQLPPQHMATNEVPPAASSTPSPESVLSFQNGWDKLMGDHFTSIDEAEGERLIVKSMTEGNALARGFCSFRGWGGMQRNIAEAFSAFSSQAASTNSPNALAMTGYCYKNGFGTTKNVESGNASLNKAVDLDHAWAMGIMAYSYQHGDGVAVDAKEALRLYTCAAELGYAKAMYNLGELYHCGLLGIKRSKKKSVKFYKKAIEQNHQKAKTKI</sequence>